<accession>A0A1H0ZJR3</accession>
<dbReference type="PANTHER" id="PTHR11596:SF5">
    <property type="entry name" value="ALKALINE PHOSPHATASE"/>
    <property type="match status" value="1"/>
</dbReference>
<keyword evidence="6" id="KW-0812">Transmembrane</keyword>
<comment type="similarity">
    <text evidence="4">Belongs to the alkaline phosphatase family.</text>
</comment>
<dbReference type="OrthoDB" id="9794455at2"/>
<reference evidence="8 9" key="1">
    <citation type="submission" date="2016-10" db="EMBL/GenBank/DDBJ databases">
        <authorList>
            <person name="de Groot N.N."/>
        </authorList>
    </citation>
    <scope>NUCLEOTIDE SEQUENCE [LARGE SCALE GENOMIC DNA]</scope>
    <source>
        <strain evidence="8 9">DSM 22788</strain>
    </source>
</reference>
<dbReference type="GO" id="GO:0046872">
    <property type="term" value="F:metal ion binding"/>
    <property type="evidence" value="ECO:0007669"/>
    <property type="project" value="UniProtKB-KW"/>
</dbReference>
<dbReference type="Gene3D" id="3.40.720.10">
    <property type="entry name" value="Alkaline Phosphatase, subunit A"/>
    <property type="match status" value="1"/>
</dbReference>
<feature type="transmembrane region" description="Helical" evidence="6">
    <location>
        <begin position="548"/>
        <end position="568"/>
    </location>
</feature>
<protein>
    <submittedName>
        <fullName evidence="8">Alkaline phosphatase</fullName>
    </submittedName>
</protein>
<dbReference type="SMART" id="SM00098">
    <property type="entry name" value="alkPPc"/>
    <property type="match status" value="1"/>
</dbReference>
<dbReference type="SUPFAM" id="SSF53649">
    <property type="entry name" value="Alkaline phosphatase-like"/>
    <property type="match status" value="1"/>
</dbReference>
<organism evidence="8 9">
    <name type="scientific">Leucobacter chromiiresistens</name>
    <dbReference type="NCBI Taxonomy" id="1079994"/>
    <lineage>
        <taxon>Bacteria</taxon>
        <taxon>Bacillati</taxon>
        <taxon>Actinomycetota</taxon>
        <taxon>Actinomycetes</taxon>
        <taxon>Micrococcales</taxon>
        <taxon>Microbacteriaceae</taxon>
        <taxon>Leucobacter</taxon>
    </lineage>
</organism>
<evidence type="ECO:0000256" key="3">
    <source>
        <dbReference type="PIRSR" id="PIRSR601952-2"/>
    </source>
</evidence>
<evidence type="ECO:0000256" key="5">
    <source>
        <dbReference type="SAM" id="MobiDB-lite"/>
    </source>
</evidence>
<keyword evidence="1" id="KW-0597">Phosphoprotein</keyword>
<gene>
    <name evidence="8" type="ORF">SAMN04488565_1830</name>
</gene>
<dbReference type="CDD" id="cd16012">
    <property type="entry name" value="ALP"/>
    <property type="match status" value="1"/>
</dbReference>
<feature type="binding site" evidence="3">
    <location>
        <position position="321"/>
    </location>
    <ligand>
        <name>Mg(2+)</name>
        <dbReference type="ChEBI" id="CHEBI:18420"/>
    </ligand>
</feature>
<name>A0A1H0ZJR3_9MICO</name>
<dbReference type="EMBL" id="FNKB01000001">
    <property type="protein sequence ID" value="SDQ27725.1"/>
    <property type="molecule type" value="Genomic_DNA"/>
</dbReference>
<feature type="binding site" evidence="3">
    <location>
        <position position="371"/>
    </location>
    <ligand>
        <name>Zn(2+)</name>
        <dbReference type="ChEBI" id="CHEBI:29105"/>
        <label>2</label>
    </ligand>
</feature>
<feature type="compositionally biased region" description="Gly residues" evidence="5">
    <location>
        <begin position="473"/>
        <end position="495"/>
    </location>
</feature>
<feature type="binding site" evidence="3">
    <location>
        <position position="182"/>
    </location>
    <ligand>
        <name>Mg(2+)</name>
        <dbReference type="ChEBI" id="CHEBI:18420"/>
    </ligand>
</feature>
<feature type="signal peptide" evidence="7">
    <location>
        <begin position="1"/>
        <end position="33"/>
    </location>
</feature>
<dbReference type="RefSeq" id="WP_074690155.1">
    <property type="nucleotide sequence ID" value="NZ_FNKB01000001.1"/>
</dbReference>
<dbReference type="PRINTS" id="PR00113">
    <property type="entry name" value="ALKPHPHTASE"/>
</dbReference>
<evidence type="ECO:0000313" key="9">
    <source>
        <dbReference type="Proteomes" id="UP000182690"/>
    </source>
</evidence>
<comment type="cofactor">
    <cofactor evidence="3">
        <name>Mg(2+)</name>
        <dbReference type="ChEBI" id="CHEBI:18420"/>
    </cofactor>
    <text evidence="3">Binds 1 Mg(2+) ion.</text>
</comment>
<evidence type="ECO:0000256" key="4">
    <source>
        <dbReference type="RuleBase" id="RU003946"/>
    </source>
</evidence>
<dbReference type="Pfam" id="PF00245">
    <property type="entry name" value="Alk_phosphatase"/>
    <property type="match status" value="1"/>
</dbReference>
<dbReference type="PANTHER" id="PTHR11596">
    <property type="entry name" value="ALKALINE PHOSPHATASE"/>
    <property type="match status" value="1"/>
</dbReference>
<evidence type="ECO:0000256" key="1">
    <source>
        <dbReference type="ARBA" id="ARBA00022553"/>
    </source>
</evidence>
<keyword evidence="7" id="KW-0732">Signal</keyword>
<comment type="cofactor">
    <cofactor evidence="3">
        <name>Zn(2+)</name>
        <dbReference type="ChEBI" id="CHEBI:29105"/>
    </cofactor>
    <text evidence="3">Binds 2 Zn(2+) ions.</text>
</comment>
<evidence type="ECO:0000256" key="6">
    <source>
        <dbReference type="SAM" id="Phobius"/>
    </source>
</evidence>
<evidence type="ECO:0000313" key="8">
    <source>
        <dbReference type="EMBL" id="SDQ27725.1"/>
    </source>
</evidence>
<dbReference type="Proteomes" id="UP000182690">
    <property type="component" value="Unassembled WGS sequence"/>
</dbReference>
<feature type="active site" description="Phosphoserine intermediate" evidence="2">
    <location>
        <position position="131"/>
    </location>
</feature>
<sequence length="577" mass="58451">MVHLGKFARPVVAGGVTLGIIATGAAFGSPAMAAETGAGVSPKNVIVLIGDGMGYNHIDFMNAETSGETHWQVERGGDRKVIPSGQNTAPTEGWQSWNHLGMSTHWVDGPVYDPAASWSDFAWNTVSPTDSAAAGTAMATGVKTYNAGLGVDENGTPVENVAERAKSLGKSAGVVSSVPFSHATPAAYSSHNESRNNYHQIASEQIAGDLEVVIGAGHPFYTDDHQRTETGSFGYIAEDDWNAVSTGQTDRAFIETKADFEALTAGETPERVFGVAQVGSTLQQSRTDGAPMNDVPDLATLSKGALNVLDDNENGFFLMVEGGAIDWAGHGNESERDLEEVADFDGAVTSVIDWVETHSSWDDTLVVVTADHETGYLYGETPGDFSPIVSAGAEDPEALAAHSWNSGDHTNMLVPFFSRGAGTEQLTALGTKLDLVRGHYFDNTDMANWMLNTAWVAPEAPVEPPVEDATGAADGGGSAGSGADSGGAAGTGADGAAGAGAAAAGAGAAGAGADGANPVAEAPAAVASPGGSTGAQGSLAATGAPAGAVPLAVGAGAVALVGAAVIALRARRSARTD</sequence>
<evidence type="ECO:0000256" key="7">
    <source>
        <dbReference type="SAM" id="SignalP"/>
    </source>
</evidence>
<dbReference type="GO" id="GO:0004035">
    <property type="term" value="F:alkaline phosphatase activity"/>
    <property type="evidence" value="ECO:0007669"/>
    <property type="project" value="TreeGrafter"/>
</dbReference>
<dbReference type="InterPro" id="IPR017850">
    <property type="entry name" value="Alkaline_phosphatase_core_sf"/>
</dbReference>
<proteinExistence type="inferred from homology"/>
<dbReference type="STRING" id="1079994.SAMN04488565_1830"/>
<feature type="binding site" evidence="3">
    <location>
        <position position="372"/>
    </location>
    <ligand>
        <name>Zn(2+)</name>
        <dbReference type="ChEBI" id="CHEBI:29105"/>
        <label>2</label>
    </ligand>
</feature>
<dbReference type="eggNOG" id="COG1785">
    <property type="taxonomic scope" value="Bacteria"/>
</dbReference>
<dbReference type="InterPro" id="IPR001952">
    <property type="entry name" value="Alkaline_phosphatase"/>
</dbReference>
<keyword evidence="3" id="KW-0479">Metal-binding</keyword>
<keyword evidence="6" id="KW-1133">Transmembrane helix</keyword>
<feature type="binding site" evidence="3">
    <location>
        <position position="330"/>
    </location>
    <ligand>
        <name>Zn(2+)</name>
        <dbReference type="ChEBI" id="CHEBI:29105"/>
        <label>2</label>
    </ligand>
</feature>
<keyword evidence="6" id="KW-0472">Membrane</keyword>
<keyword evidence="3" id="KW-0460">Magnesium</keyword>
<feature type="region of interest" description="Disordered" evidence="5">
    <location>
        <begin position="463"/>
        <end position="495"/>
    </location>
</feature>
<feature type="binding site" evidence="3">
    <location>
        <position position="326"/>
    </location>
    <ligand>
        <name>Zn(2+)</name>
        <dbReference type="ChEBI" id="CHEBI:29105"/>
        <label>2</label>
    </ligand>
</feature>
<evidence type="ECO:0000256" key="2">
    <source>
        <dbReference type="PIRSR" id="PIRSR601952-1"/>
    </source>
</evidence>
<dbReference type="AlphaFoldDB" id="A0A1H0ZJR3"/>
<keyword evidence="3" id="KW-0862">Zinc</keyword>
<feature type="binding site" evidence="3">
    <location>
        <position position="184"/>
    </location>
    <ligand>
        <name>Mg(2+)</name>
        <dbReference type="ChEBI" id="CHEBI:18420"/>
    </ligand>
</feature>
<feature type="chain" id="PRO_5010259878" evidence="7">
    <location>
        <begin position="34"/>
        <end position="577"/>
    </location>
</feature>